<dbReference type="Gene3D" id="3.40.50.1000">
    <property type="entry name" value="HAD superfamily/HAD-like"/>
    <property type="match status" value="1"/>
</dbReference>
<dbReference type="Pfam" id="PF12710">
    <property type="entry name" value="HAD"/>
    <property type="match status" value="1"/>
</dbReference>
<comment type="catalytic activity">
    <reaction evidence="4">
        <text>a 1-acyl-sn-glycero-3-phosphate + an acyl-CoA = a 1,2-diacyl-sn-glycero-3-phosphate + CoA</text>
        <dbReference type="Rhea" id="RHEA:19709"/>
        <dbReference type="ChEBI" id="CHEBI:57287"/>
        <dbReference type="ChEBI" id="CHEBI:57970"/>
        <dbReference type="ChEBI" id="CHEBI:58342"/>
        <dbReference type="ChEBI" id="CHEBI:58608"/>
        <dbReference type="EC" id="2.3.1.51"/>
    </reaction>
</comment>
<evidence type="ECO:0000259" key="5">
    <source>
        <dbReference type="SMART" id="SM00563"/>
    </source>
</evidence>
<keyword evidence="3 4" id="KW-0012">Acyltransferase</keyword>
<dbReference type="GO" id="GO:0016020">
    <property type="term" value="C:membrane"/>
    <property type="evidence" value="ECO:0007669"/>
    <property type="project" value="InterPro"/>
</dbReference>
<comment type="caution">
    <text evidence="6">The sequence shown here is derived from an EMBL/GenBank/DDBJ whole genome shotgun (WGS) entry which is preliminary data.</text>
</comment>
<proteinExistence type="inferred from homology"/>
<dbReference type="InterPro" id="IPR002123">
    <property type="entry name" value="Plipid/glycerol_acylTrfase"/>
</dbReference>
<evidence type="ECO:0000256" key="3">
    <source>
        <dbReference type="ARBA" id="ARBA00023315"/>
    </source>
</evidence>
<dbReference type="InterPro" id="IPR004552">
    <property type="entry name" value="AGP_acyltrans"/>
</dbReference>
<evidence type="ECO:0000256" key="1">
    <source>
        <dbReference type="ARBA" id="ARBA00008655"/>
    </source>
</evidence>
<dbReference type="NCBIfam" id="TIGR00530">
    <property type="entry name" value="AGP_acyltrn"/>
    <property type="match status" value="1"/>
</dbReference>
<feature type="domain" description="Phospholipid/glycerol acyltransferase" evidence="5">
    <location>
        <begin position="313"/>
        <end position="427"/>
    </location>
</feature>
<dbReference type="Gene3D" id="1.20.1440.100">
    <property type="entry name" value="SG protein - dephosphorylation function"/>
    <property type="match status" value="1"/>
</dbReference>
<name>A0A846XP91_9NOCA</name>
<organism evidence="6 7">
    <name type="scientific">Nocardia speluncae</name>
    <dbReference type="NCBI Taxonomy" id="419477"/>
    <lineage>
        <taxon>Bacteria</taxon>
        <taxon>Bacillati</taxon>
        <taxon>Actinomycetota</taxon>
        <taxon>Actinomycetes</taxon>
        <taxon>Mycobacteriales</taxon>
        <taxon>Nocardiaceae</taxon>
        <taxon>Nocardia</taxon>
    </lineage>
</organism>
<dbReference type="SMART" id="SM00563">
    <property type="entry name" value="PlsC"/>
    <property type="match status" value="1"/>
</dbReference>
<dbReference type="RefSeq" id="WP_068040665.1">
    <property type="nucleotide sequence ID" value="NZ_JAAXOO010000008.1"/>
</dbReference>
<comment type="domain">
    <text evidence="4">The HXXXXD motif is essential for acyltransferase activity and may constitute the binding site for the phosphate moiety of the glycerol-3-phosphate.</text>
</comment>
<sequence length="484" mass="51189">MSLGRAAATKTTGSGELEALIAAIRSGPQGADIGAFFDLSAVADLHAMAGRRFRDPGSATAGLLFEQLRHSGDSAGPDLLERLGGHAAGSTPAELAAQGERVFERGWYDRVYPEVWRLVREHFAAGHTVALTGTVTEYQLHPVAAALEIGHTLGARPTVAEGRFTGGFDGPLPFGPDKAAMVADFATAHDIDLRRSYVYTGSATDLPLLSGVGTAVPIAPDTTLAAAAADHGWSRPAVAARTSPTVADRLRTVLGFAALLGGALFGVLSRAYTRDRRTMSDALMRYGTSWPLRLCGIRLRITGAEYARSPRPAVFLFNHQSQFDVLIVPAVLGAGVTGVGKKELIRHPVFGPLMRFVGVTFIDRSNTDRAKASLAPVVHTLGDGLSIAIAPEGTRSYTSQPGMFKKGAFHIAAQAGVPVIPVVIRNAADIGRRDSMIARPGTVDIAILPPIDSTGWDPADLTREVAAVRQRYLDTLRNWPPAAG</sequence>
<dbReference type="Proteomes" id="UP000565715">
    <property type="component" value="Unassembled WGS sequence"/>
</dbReference>
<dbReference type="EMBL" id="JAAXOO010000008">
    <property type="protein sequence ID" value="NKY37367.1"/>
    <property type="molecule type" value="Genomic_DNA"/>
</dbReference>
<dbReference type="Pfam" id="PF01553">
    <property type="entry name" value="Acyltransferase"/>
    <property type="match status" value="1"/>
</dbReference>
<keyword evidence="4" id="KW-0444">Lipid biosynthesis</keyword>
<dbReference type="InterPro" id="IPR036412">
    <property type="entry name" value="HAD-like_sf"/>
</dbReference>
<keyword evidence="4" id="KW-0443">Lipid metabolism</keyword>
<protein>
    <recommendedName>
        <fullName evidence="4">1-acyl-sn-glycerol-3-phosphate acyltransferase</fullName>
        <ecNumber evidence="4">2.3.1.51</ecNumber>
    </recommendedName>
</protein>
<keyword evidence="4" id="KW-0594">Phospholipid biosynthesis</keyword>
<keyword evidence="4" id="KW-1208">Phospholipid metabolism</keyword>
<evidence type="ECO:0000313" key="6">
    <source>
        <dbReference type="EMBL" id="NKY37367.1"/>
    </source>
</evidence>
<evidence type="ECO:0000256" key="4">
    <source>
        <dbReference type="RuleBase" id="RU361267"/>
    </source>
</evidence>
<dbReference type="GO" id="GO:0003841">
    <property type="term" value="F:1-acylglycerol-3-phosphate O-acyltransferase activity"/>
    <property type="evidence" value="ECO:0007669"/>
    <property type="project" value="UniProtKB-UniRule"/>
</dbReference>
<keyword evidence="2 4" id="KW-0808">Transferase</keyword>
<gene>
    <name evidence="6" type="ORF">HGA13_30495</name>
</gene>
<evidence type="ECO:0000256" key="2">
    <source>
        <dbReference type="ARBA" id="ARBA00022679"/>
    </source>
</evidence>
<dbReference type="CDD" id="cd07989">
    <property type="entry name" value="LPLAT_AGPAT-like"/>
    <property type="match status" value="1"/>
</dbReference>
<evidence type="ECO:0000313" key="7">
    <source>
        <dbReference type="Proteomes" id="UP000565715"/>
    </source>
</evidence>
<dbReference type="PANTHER" id="PTHR10434:SF66">
    <property type="entry name" value="PHOSPHOLIPID_GLYCEROL ACYLTRANSFERASE DOMAIN-CONTAINING PROTEIN"/>
    <property type="match status" value="1"/>
</dbReference>
<keyword evidence="7" id="KW-1185">Reference proteome</keyword>
<accession>A0A846XP91</accession>
<reference evidence="6 7" key="1">
    <citation type="submission" date="2020-04" db="EMBL/GenBank/DDBJ databases">
        <title>MicrobeNet Type strains.</title>
        <authorList>
            <person name="Nicholson A.C."/>
        </authorList>
    </citation>
    <scope>NUCLEOTIDE SEQUENCE [LARGE SCALE GENOMIC DNA]</scope>
    <source>
        <strain evidence="6 7">DSM 45078</strain>
    </source>
</reference>
<dbReference type="EC" id="2.3.1.51" evidence="4"/>
<dbReference type="AlphaFoldDB" id="A0A846XP91"/>
<dbReference type="SUPFAM" id="SSF69593">
    <property type="entry name" value="Glycerol-3-phosphate (1)-acyltransferase"/>
    <property type="match status" value="1"/>
</dbReference>
<dbReference type="GO" id="GO:0006654">
    <property type="term" value="P:phosphatidic acid biosynthetic process"/>
    <property type="evidence" value="ECO:0007669"/>
    <property type="project" value="TreeGrafter"/>
</dbReference>
<dbReference type="InterPro" id="IPR023214">
    <property type="entry name" value="HAD_sf"/>
</dbReference>
<dbReference type="SUPFAM" id="SSF56784">
    <property type="entry name" value="HAD-like"/>
    <property type="match status" value="1"/>
</dbReference>
<comment type="similarity">
    <text evidence="1 4">Belongs to the 1-acyl-sn-glycerol-3-phosphate acyltransferase family.</text>
</comment>
<dbReference type="PANTHER" id="PTHR10434">
    <property type="entry name" value="1-ACYL-SN-GLYCEROL-3-PHOSPHATE ACYLTRANSFERASE"/>
    <property type="match status" value="1"/>
</dbReference>